<reference evidence="1 2" key="1">
    <citation type="journal article" date="2011" name="PLoS Genet.">
        <title>Comparative genomic analysis of human fungal pathogens causing paracoccidioidomycosis.</title>
        <authorList>
            <person name="Desjardins C.A."/>
            <person name="Champion M.D."/>
            <person name="Holder J.W."/>
            <person name="Muszewska A."/>
            <person name="Goldberg J."/>
            <person name="Bailao A.M."/>
            <person name="Brigido M.M."/>
            <person name="Ferreira M.E."/>
            <person name="Garcia A.M."/>
            <person name="Grynberg M."/>
            <person name="Gujja S."/>
            <person name="Heiman D.I."/>
            <person name="Henn M.R."/>
            <person name="Kodira C.D."/>
            <person name="Leon-Narvaez H."/>
            <person name="Longo L.V."/>
            <person name="Ma L.J."/>
            <person name="Malavazi I."/>
            <person name="Matsuo A.L."/>
            <person name="Morais F.V."/>
            <person name="Pereira M."/>
            <person name="Rodriguez-Brito S."/>
            <person name="Sakthikumar S."/>
            <person name="Salem-Izacc S.M."/>
            <person name="Sykes S.M."/>
            <person name="Teixeira M.M."/>
            <person name="Vallejo M.C."/>
            <person name="Walter M.E."/>
            <person name="Yandava C."/>
            <person name="Young S."/>
            <person name="Zeng Q."/>
            <person name="Zucker J."/>
            <person name="Felipe M.S."/>
            <person name="Goldman G.H."/>
            <person name="Haas B.J."/>
            <person name="McEwen J.G."/>
            <person name="Nino-Vega G."/>
            <person name="Puccia R."/>
            <person name="San-Blas G."/>
            <person name="Soares C.M."/>
            <person name="Birren B.W."/>
            <person name="Cuomo C.A."/>
        </authorList>
    </citation>
    <scope>NUCLEOTIDE SEQUENCE [LARGE SCALE GENOMIC DNA]</scope>
    <source>
        <strain evidence="1 2">Pb18</strain>
    </source>
</reference>
<dbReference type="Proteomes" id="UP000001628">
    <property type="component" value="Unassembled WGS sequence"/>
</dbReference>
<dbReference type="RefSeq" id="XP_010761922.1">
    <property type="nucleotide sequence ID" value="XM_010763620.1"/>
</dbReference>
<evidence type="ECO:0000313" key="2">
    <source>
        <dbReference type="Proteomes" id="UP000001628"/>
    </source>
</evidence>
<dbReference type="HOGENOM" id="CLU_2334214_0_0_1"/>
<sequence>MPGLEPWQKIVAEKRSLREQALQPYFVDGIHLRPERVASVADRSRIEPREAQSITEIDSVEQLHGRLCRGELTATDVTLAYIKRLDSSYTGSSLSPLH</sequence>
<dbReference type="VEuPathDB" id="FungiDB:PADG_12054"/>
<dbReference type="STRING" id="502780.A0A0A0HRF5"/>
<dbReference type="eggNOG" id="KOG1212">
    <property type="taxonomic scope" value="Eukaryota"/>
</dbReference>
<dbReference type="InParanoid" id="A0A0A0HRF5"/>
<proteinExistence type="predicted"/>
<dbReference type="OMA" id="QATHAYI"/>
<dbReference type="EMBL" id="KN275964">
    <property type="protein sequence ID" value="KGM91749.1"/>
    <property type="molecule type" value="Genomic_DNA"/>
</dbReference>
<dbReference type="AlphaFoldDB" id="A0A0A0HRF5"/>
<dbReference type="KEGG" id="pbn:PADG_12054"/>
<name>A0A0A0HRF5_PARBD</name>
<gene>
    <name evidence="1" type="ORF">PADG_12054</name>
</gene>
<protein>
    <submittedName>
        <fullName evidence="1">Uncharacterized protein</fullName>
    </submittedName>
</protein>
<dbReference type="GeneID" id="22587951"/>
<keyword evidence="2" id="KW-1185">Reference proteome</keyword>
<accession>A0A0A0HRF5</accession>
<evidence type="ECO:0000313" key="1">
    <source>
        <dbReference type="EMBL" id="KGM91749.1"/>
    </source>
</evidence>
<organism evidence="1 2">
    <name type="scientific">Paracoccidioides brasiliensis (strain Pb18)</name>
    <dbReference type="NCBI Taxonomy" id="502780"/>
    <lineage>
        <taxon>Eukaryota</taxon>
        <taxon>Fungi</taxon>
        <taxon>Dikarya</taxon>
        <taxon>Ascomycota</taxon>
        <taxon>Pezizomycotina</taxon>
        <taxon>Eurotiomycetes</taxon>
        <taxon>Eurotiomycetidae</taxon>
        <taxon>Onygenales</taxon>
        <taxon>Ajellomycetaceae</taxon>
        <taxon>Paracoccidioides</taxon>
    </lineage>
</organism>